<dbReference type="EMBL" id="VNIB01000011">
    <property type="protein sequence ID" value="TYO97083.1"/>
    <property type="molecule type" value="Genomic_DNA"/>
</dbReference>
<comment type="caution">
    <text evidence="3">The sequence shown here is derived from an EMBL/GenBank/DDBJ whole genome shotgun (WGS) entry which is preliminary data.</text>
</comment>
<dbReference type="Gene3D" id="3.40.50.11550">
    <property type="match status" value="1"/>
</dbReference>
<dbReference type="GO" id="GO:0004222">
    <property type="term" value="F:metalloendopeptidase activity"/>
    <property type="evidence" value="ECO:0007669"/>
    <property type="project" value="InterPro"/>
</dbReference>
<dbReference type="Proteomes" id="UP000324159">
    <property type="component" value="Unassembled WGS sequence"/>
</dbReference>
<sequence>MAVGMRAVLPILLLLLLGGCAGIRQQPLGNPESPYPPPRPPEIGDVLHLPTGIYVGREQMLAAVTDARIVYVGETHDNPASHRLQLDILRAMAERWPGQVSLGMEMFTPAQQEVLDDWVAGRLDEKTFLKRSRWFRTWSMDFGLYRDLLELAREKKIPIRGLNADKKLVSQVGRKNLDQLPAEARQSLPKMDLNDPYQTALVKAIFGGHSAGKAMLEGFQRVQTLWDETMAASIADWLARPGNERMRMVVVAGGNHVRNGFGIPRRVFRRLPTSYVLVGSHEIEVPEERKDRLMNVRVPAFPMPPFDYLLYTRYEIHDRDRVKLGVILADDDGRVVVGSVVPGSNADRAGLRQGDVILRIGGQPVKESFDLVYEISRLEAGDERTLDIERQGERLQIDVRFEKRRKK</sequence>
<accession>A0A5D3WH30</accession>
<dbReference type="SUPFAM" id="SSF50156">
    <property type="entry name" value="PDZ domain-like"/>
    <property type="match status" value="1"/>
</dbReference>
<dbReference type="PANTHER" id="PTHR42837">
    <property type="entry name" value="REGULATOR OF SIGMA-E PROTEASE RSEP"/>
    <property type="match status" value="1"/>
</dbReference>
<comment type="cofactor">
    <cofactor evidence="1">
        <name>Zn(2+)</name>
        <dbReference type="ChEBI" id="CHEBI:29105"/>
    </cofactor>
</comment>
<evidence type="ECO:0000256" key="1">
    <source>
        <dbReference type="ARBA" id="ARBA00001947"/>
    </source>
</evidence>
<protein>
    <submittedName>
        <fullName evidence="3">Putative iron-regulated protein</fullName>
    </submittedName>
</protein>
<keyword evidence="4" id="KW-1185">Reference proteome</keyword>
<dbReference type="InterPro" id="IPR007314">
    <property type="entry name" value="Cofac_haem-bd_dom"/>
</dbReference>
<gene>
    <name evidence="3" type="ORF">EDC39_11112</name>
</gene>
<dbReference type="RefSeq" id="WP_148896479.1">
    <property type="nucleotide sequence ID" value="NZ_VNIB01000011.1"/>
</dbReference>
<dbReference type="GO" id="GO:0006508">
    <property type="term" value="P:proteolysis"/>
    <property type="evidence" value="ECO:0007669"/>
    <property type="project" value="InterPro"/>
</dbReference>
<dbReference type="SUPFAM" id="SSF159501">
    <property type="entry name" value="EreA/ChaN-like"/>
    <property type="match status" value="1"/>
</dbReference>
<proteinExistence type="predicted"/>
<dbReference type="SMART" id="SM00228">
    <property type="entry name" value="PDZ"/>
    <property type="match status" value="1"/>
</dbReference>
<evidence type="ECO:0000313" key="4">
    <source>
        <dbReference type="Proteomes" id="UP000324159"/>
    </source>
</evidence>
<feature type="domain" description="PDZ" evidence="2">
    <location>
        <begin position="313"/>
        <end position="366"/>
    </location>
</feature>
<dbReference type="PROSITE" id="PS50106">
    <property type="entry name" value="PDZ"/>
    <property type="match status" value="1"/>
</dbReference>
<organism evidence="3 4">
    <name type="scientific">Geothermobacter ehrlichii</name>
    <dbReference type="NCBI Taxonomy" id="213224"/>
    <lineage>
        <taxon>Bacteria</taxon>
        <taxon>Pseudomonadati</taxon>
        <taxon>Thermodesulfobacteriota</taxon>
        <taxon>Desulfuromonadia</taxon>
        <taxon>Desulfuromonadales</taxon>
        <taxon>Geothermobacteraceae</taxon>
        <taxon>Geothermobacter</taxon>
    </lineage>
</organism>
<evidence type="ECO:0000313" key="3">
    <source>
        <dbReference type="EMBL" id="TYO97083.1"/>
    </source>
</evidence>
<dbReference type="InterPro" id="IPR004387">
    <property type="entry name" value="Pept_M50_Zn"/>
</dbReference>
<dbReference type="InterPro" id="IPR001478">
    <property type="entry name" value="PDZ"/>
</dbReference>
<dbReference type="AlphaFoldDB" id="A0A5D3WH30"/>
<dbReference type="Gene3D" id="2.30.42.10">
    <property type="match status" value="1"/>
</dbReference>
<dbReference type="GO" id="GO:0016020">
    <property type="term" value="C:membrane"/>
    <property type="evidence" value="ECO:0007669"/>
    <property type="project" value="InterPro"/>
</dbReference>
<dbReference type="PANTHER" id="PTHR42837:SF2">
    <property type="entry name" value="MEMBRANE METALLOPROTEASE ARASP2, CHLOROPLASTIC-RELATED"/>
    <property type="match status" value="1"/>
</dbReference>
<dbReference type="PROSITE" id="PS51257">
    <property type="entry name" value="PROKAR_LIPOPROTEIN"/>
    <property type="match status" value="1"/>
</dbReference>
<evidence type="ECO:0000259" key="2">
    <source>
        <dbReference type="PROSITE" id="PS50106"/>
    </source>
</evidence>
<name>A0A5D3WH30_9BACT</name>
<dbReference type="Pfam" id="PF13180">
    <property type="entry name" value="PDZ_2"/>
    <property type="match status" value="1"/>
</dbReference>
<reference evidence="3 4" key="1">
    <citation type="submission" date="2019-07" db="EMBL/GenBank/DDBJ databases">
        <title>Genomic Encyclopedia of Type Strains, Phase IV (KMG-IV): sequencing the most valuable type-strain genomes for metagenomic binning, comparative biology and taxonomic classification.</title>
        <authorList>
            <person name="Goeker M."/>
        </authorList>
    </citation>
    <scope>NUCLEOTIDE SEQUENCE [LARGE SCALE GENOMIC DNA]</scope>
    <source>
        <strain evidence="3 4">SS015</strain>
    </source>
</reference>
<dbReference type="OrthoDB" id="9795827at2"/>
<dbReference type="CDD" id="cd14727">
    <property type="entry name" value="ChanN-like"/>
    <property type="match status" value="1"/>
</dbReference>
<dbReference type="InterPro" id="IPR036034">
    <property type="entry name" value="PDZ_sf"/>
</dbReference>
<dbReference type="Pfam" id="PF04187">
    <property type="entry name" value="Cofac_haem_bdg"/>
    <property type="match status" value="1"/>
</dbReference>